<feature type="transmembrane region" description="Helical" evidence="3">
    <location>
        <begin position="716"/>
        <end position="745"/>
    </location>
</feature>
<evidence type="ECO:0000313" key="4">
    <source>
        <dbReference type="EMBL" id="CAG9803784.1"/>
    </source>
</evidence>
<feature type="region of interest" description="Disordered" evidence="2">
    <location>
        <begin position="132"/>
        <end position="179"/>
    </location>
</feature>
<name>A0A9N9RV07_9DIPT</name>
<feature type="compositionally biased region" description="Low complexity" evidence="2">
    <location>
        <begin position="681"/>
        <end position="693"/>
    </location>
</feature>
<keyword evidence="1" id="KW-0175">Coiled coil</keyword>
<feature type="compositionally biased region" description="Low complexity" evidence="2">
    <location>
        <begin position="407"/>
        <end position="417"/>
    </location>
</feature>
<reference evidence="4" key="2">
    <citation type="submission" date="2022-10" db="EMBL/GenBank/DDBJ databases">
        <authorList>
            <consortium name="ENA_rothamsted_submissions"/>
            <consortium name="culmorum"/>
            <person name="King R."/>
        </authorList>
    </citation>
    <scope>NUCLEOTIDE SEQUENCE</scope>
</reference>
<evidence type="ECO:0000313" key="5">
    <source>
        <dbReference type="Proteomes" id="UP001153620"/>
    </source>
</evidence>
<sequence length="750" mass="84619">MYKRNNMLREKRKHANYKPNRRLDAKSSRGMIYENEELRIRTININAEVEKGQSEIKTLKREREQLRREIWTLRDEYDKLENLLRIKGIDPDEFLNSNQDRNENVEEDNQSECSECSCESCCDDDCCENEKSEPASTENMKNNENVVNTERGEGASSSKLSSDTSNDEHVNINPKRGGKERLNLNFDHLSVVTEESSEGNSLTQNEDTSIPINDLSAFLHKVDALSSLSYLQKLSPPLAHFENLPYDKIGGSVDTQGNVLAICEEHSIPKAVTIREISEVTIPNPIVANQGIPAPKKQSRLKHFFSPIRKKAPPQISQPDVFISNVIPNNLPIVPIETIPNNTNYKAASKEITENPILNPVVSSSSSSFQTGGNLEELLYDIENLSKDIMELQTHCADMPSEQKEPNNNNNTNFTKPKPFRSELSLVLSYPPEIQSDYKETGTPSTMPISELDSPNLFYMQNLPSPYPTYPSSPLTPPVNFKTGEINPINYVPDRMQDFSHLNFAPLNSSIPPFQTSSNSSLFCTVSAPSTPAFDRKCIEKFCSTEITPNGIKDDKKKAKRVSIVNVSDSSEKPSQNTANEDEDSKESEKKTEPNSTGNSHHSHIHKNHSHSHLHTKRRMSLDNSTPQSNKHKNHRQLSQDSKVSRKESNRSTNSFKKRSRSDSAFGHADNEGTSMSERYSNSIASSRESSTSLSLKSGKRRLSITSYGGSKKIPWVMYFTLIAVYFHNVLPLFLFFFFVFILTVRLLGQ</sequence>
<reference evidence="4" key="1">
    <citation type="submission" date="2022-01" db="EMBL/GenBank/DDBJ databases">
        <authorList>
            <person name="King R."/>
        </authorList>
    </citation>
    <scope>NUCLEOTIDE SEQUENCE</scope>
</reference>
<keyword evidence="3" id="KW-0812">Transmembrane</keyword>
<dbReference type="AlphaFoldDB" id="A0A9N9RV07"/>
<proteinExistence type="predicted"/>
<feature type="region of interest" description="Disordered" evidence="2">
    <location>
        <begin position="1"/>
        <end position="23"/>
    </location>
</feature>
<feature type="region of interest" description="Disordered" evidence="2">
    <location>
        <begin position="399"/>
        <end position="418"/>
    </location>
</feature>
<dbReference type="Proteomes" id="UP001153620">
    <property type="component" value="Chromosome 2"/>
</dbReference>
<feature type="compositionally biased region" description="Basic residues" evidence="2">
    <location>
        <begin position="601"/>
        <end position="619"/>
    </location>
</feature>
<organism evidence="4 5">
    <name type="scientific">Chironomus riparius</name>
    <dbReference type="NCBI Taxonomy" id="315576"/>
    <lineage>
        <taxon>Eukaryota</taxon>
        <taxon>Metazoa</taxon>
        <taxon>Ecdysozoa</taxon>
        <taxon>Arthropoda</taxon>
        <taxon>Hexapoda</taxon>
        <taxon>Insecta</taxon>
        <taxon>Pterygota</taxon>
        <taxon>Neoptera</taxon>
        <taxon>Endopterygota</taxon>
        <taxon>Diptera</taxon>
        <taxon>Nematocera</taxon>
        <taxon>Chironomoidea</taxon>
        <taxon>Chironomidae</taxon>
        <taxon>Chironominae</taxon>
        <taxon>Chironomus</taxon>
    </lineage>
</organism>
<feature type="compositionally biased region" description="Polar residues" evidence="2">
    <location>
        <begin position="134"/>
        <end position="148"/>
    </location>
</feature>
<keyword evidence="3" id="KW-0472">Membrane</keyword>
<dbReference type="OrthoDB" id="6363430at2759"/>
<dbReference type="EMBL" id="OU895878">
    <property type="protein sequence ID" value="CAG9803784.1"/>
    <property type="molecule type" value="Genomic_DNA"/>
</dbReference>
<feature type="region of interest" description="Disordered" evidence="2">
    <location>
        <begin position="549"/>
        <end position="693"/>
    </location>
</feature>
<keyword evidence="5" id="KW-1185">Reference proteome</keyword>
<evidence type="ECO:0000256" key="3">
    <source>
        <dbReference type="SAM" id="Phobius"/>
    </source>
</evidence>
<feature type="coiled-coil region" evidence="1">
    <location>
        <begin position="49"/>
        <end position="83"/>
    </location>
</feature>
<feature type="compositionally biased region" description="Basic residues" evidence="2">
    <location>
        <begin position="10"/>
        <end position="20"/>
    </location>
</feature>
<keyword evidence="3" id="KW-1133">Transmembrane helix</keyword>
<evidence type="ECO:0000256" key="2">
    <source>
        <dbReference type="SAM" id="MobiDB-lite"/>
    </source>
</evidence>
<accession>A0A9N9RV07</accession>
<evidence type="ECO:0000256" key="1">
    <source>
        <dbReference type="SAM" id="Coils"/>
    </source>
</evidence>
<feature type="compositionally biased region" description="Polar residues" evidence="2">
    <location>
        <begin position="565"/>
        <end position="579"/>
    </location>
</feature>
<protein>
    <submittedName>
        <fullName evidence="4">Uncharacterized protein</fullName>
    </submittedName>
</protein>
<gene>
    <name evidence="4" type="ORF">CHIRRI_LOCUS6680</name>
</gene>